<dbReference type="InterPro" id="IPR036986">
    <property type="entry name" value="S4_RNA-bd_sf"/>
</dbReference>
<accession>A0A919X4X8</accession>
<dbReference type="EMBL" id="BORP01000001">
    <property type="protein sequence ID" value="GIO25774.1"/>
    <property type="molecule type" value="Genomic_DNA"/>
</dbReference>
<keyword evidence="9" id="KW-1185">Reference proteome</keyword>
<dbReference type="PANTHER" id="PTHR21600">
    <property type="entry name" value="MITOCHONDRIAL RNA PSEUDOURIDINE SYNTHASE"/>
    <property type="match status" value="1"/>
</dbReference>
<dbReference type="CDD" id="cd00165">
    <property type="entry name" value="S4"/>
    <property type="match status" value="1"/>
</dbReference>
<evidence type="ECO:0000313" key="8">
    <source>
        <dbReference type="EMBL" id="GIO25774.1"/>
    </source>
</evidence>
<dbReference type="PROSITE" id="PS01129">
    <property type="entry name" value="PSI_RLU"/>
    <property type="match status" value="1"/>
</dbReference>
<dbReference type="GO" id="GO:0003723">
    <property type="term" value="F:RNA binding"/>
    <property type="evidence" value="ECO:0007669"/>
    <property type="project" value="UniProtKB-KW"/>
</dbReference>
<dbReference type="CDD" id="cd02869">
    <property type="entry name" value="PseudoU_synth_RluA_like"/>
    <property type="match status" value="1"/>
</dbReference>
<organism evidence="8 9">
    <name type="scientific">Ornithinibacillus bavariensis</name>
    <dbReference type="NCBI Taxonomy" id="545502"/>
    <lineage>
        <taxon>Bacteria</taxon>
        <taxon>Bacillati</taxon>
        <taxon>Bacillota</taxon>
        <taxon>Bacilli</taxon>
        <taxon>Bacillales</taxon>
        <taxon>Bacillaceae</taxon>
        <taxon>Ornithinibacillus</taxon>
    </lineage>
</organism>
<feature type="active site" evidence="4">
    <location>
        <position position="132"/>
    </location>
</feature>
<feature type="domain" description="Pseudouridine synthase RsuA/RluA-like" evidence="7">
    <location>
        <begin position="86"/>
        <end position="235"/>
    </location>
</feature>
<keyword evidence="5" id="KW-0694">RNA-binding</keyword>
<dbReference type="EC" id="5.4.99.-" evidence="6"/>
<dbReference type="Proteomes" id="UP000676917">
    <property type="component" value="Unassembled WGS sequence"/>
</dbReference>
<dbReference type="AlphaFoldDB" id="A0A919X4X8"/>
<dbReference type="InterPro" id="IPR020103">
    <property type="entry name" value="PsdUridine_synth_cat_dom_sf"/>
</dbReference>
<dbReference type="InterPro" id="IPR006225">
    <property type="entry name" value="PsdUridine_synth_RluC/D"/>
</dbReference>
<gene>
    <name evidence="8" type="primary">rluD_1</name>
    <name evidence="8" type="ORF">J43TS3_03850</name>
</gene>
<dbReference type="Gene3D" id="3.10.290.10">
    <property type="entry name" value="RNA-binding S4 domain"/>
    <property type="match status" value="1"/>
</dbReference>
<dbReference type="PANTHER" id="PTHR21600:SF35">
    <property type="entry name" value="PSEUDOURIDINE SYNTHASE"/>
    <property type="match status" value="1"/>
</dbReference>
<comment type="caution">
    <text evidence="8">The sequence shown here is derived from an EMBL/GenBank/DDBJ whole genome shotgun (WGS) entry which is preliminary data.</text>
</comment>
<name>A0A919X4X8_9BACI</name>
<dbReference type="NCBIfam" id="TIGR00005">
    <property type="entry name" value="rluA_subfam"/>
    <property type="match status" value="1"/>
</dbReference>
<dbReference type="InterPro" id="IPR006224">
    <property type="entry name" value="PsdUridine_synth_RluA-like_CS"/>
</dbReference>
<comment type="function">
    <text evidence="6">Responsible for synthesis of pseudouridine from uracil.</text>
</comment>
<protein>
    <recommendedName>
        <fullName evidence="6">Pseudouridine synthase</fullName>
        <ecNumber evidence="6">5.4.99.-</ecNumber>
    </recommendedName>
</protein>
<comment type="catalytic activity">
    <reaction evidence="1 6">
        <text>a uridine in RNA = a pseudouridine in RNA</text>
        <dbReference type="Rhea" id="RHEA:48348"/>
        <dbReference type="Rhea" id="RHEA-COMP:12068"/>
        <dbReference type="Rhea" id="RHEA-COMP:12069"/>
        <dbReference type="ChEBI" id="CHEBI:65314"/>
        <dbReference type="ChEBI" id="CHEBI:65315"/>
    </reaction>
</comment>
<evidence type="ECO:0000256" key="3">
    <source>
        <dbReference type="ARBA" id="ARBA00023235"/>
    </source>
</evidence>
<dbReference type="GO" id="GO:0009982">
    <property type="term" value="F:pseudouridine synthase activity"/>
    <property type="evidence" value="ECO:0007669"/>
    <property type="project" value="InterPro"/>
</dbReference>
<dbReference type="PROSITE" id="PS50889">
    <property type="entry name" value="S4"/>
    <property type="match status" value="1"/>
</dbReference>
<dbReference type="InterPro" id="IPR050188">
    <property type="entry name" value="RluA_PseudoU_synthase"/>
</dbReference>
<dbReference type="GO" id="GO:0000455">
    <property type="term" value="P:enzyme-directed rRNA pseudouridine synthesis"/>
    <property type="evidence" value="ECO:0007669"/>
    <property type="project" value="TreeGrafter"/>
</dbReference>
<dbReference type="FunFam" id="3.30.2350.10:FF:000005">
    <property type="entry name" value="Pseudouridine synthase"/>
    <property type="match status" value="1"/>
</dbReference>
<evidence type="ECO:0000256" key="4">
    <source>
        <dbReference type="PIRSR" id="PIRSR606225-1"/>
    </source>
</evidence>
<dbReference type="SUPFAM" id="SSF55120">
    <property type="entry name" value="Pseudouridine synthase"/>
    <property type="match status" value="1"/>
</dbReference>
<comment type="similarity">
    <text evidence="2 6">Belongs to the pseudouridine synthase RluA family.</text>
</comment>
<evidence type="ECO:0000256" key="5">
    <source>
        <dbReference type="PROSITE-ProRule" id="PRU00182"/>
    </source>
</evidence>
<dbReference type="GO" id="GO:0140098">
    <property type="term" value="F:catalytic activity, acting on RNA"/>
    <property type="evidence" value="ECO:0007669"/>
    <property type="project" value="UniProtKB-ARBA"/>
</dbReference>
<reference evidence="8" key="1">
    <citation type="submission" date="2021-03" db="EMBL/GenBank/DDBJ databases">
        <title>Antimicrobial resistance genes in bacteria isolated from Japanese honey, and their potential for conferring macrolide and lincosamide resistance in the American foulbrood pathogen Paenibacillus larvae.</title>
        <authorList>
            <person name="Okamoto M."/>
            <person name="Kumagai M."/>
            <person name="Kanamori H."/>
            <person name="Takamatsu D."/>
        </authorList>
    </citation>
    <scope>NUCLEOTIDE SEQUENCE</scope>
    <source>
        <strain evidence="8">J43TS3</strain>
    </source>
</reference>
<evidence type="ECO:0000259" key="7">
    <source>
        <dbReference type="Pfam" id="PF00849"/>
    </source>
</evidence>
<evidence type="ECO:0000313" key="9">
    <source>
        <dbReference type="Proteomes" id="UP000676917"/>
    </source>
</evidence>
<dbReference type="Gene3D" id="3.30.2350.10">
    <property type="entry name" value="Pseudouridine synthase"/>
    <property type="match status" value="1"/>
</dbReference>
<dbReference type="InterPro" id="IPR006145">
    <property type="entry name" value="PsdUridine_synth_RsuA/RluA"/>
</dbReference>
<dbReference type="Pfam" id="PF00849">
    <property type="entry name" value="PseudoU_synth_2"/>
    <property type="match status" value="1"/>
</dbReference>
<evidence type="ECO:0000256" key="2">
    <source>
        <dbReference type="ARBA" id="ARBA00010876"/>
    </source>
</evidence>
<proteinExistence type="inferred from homology"/>
<sequence length="291" mass="32943">MKWTFEKENVMILRDFLREEQGFSRRILKSIISDGGEILVNGKSATLRYKLKHGDRITVKFPDEKKGNHMLPDDIPIQIVYEDDFVLVLDKPAGMATIPSLHHQTGTIANAVLFHYAKQGLPYTVHVVTRLDRDTSGLLLIAKHRYSHSKLSIGQKQGRVKRKYIAIVEGVPKPTKGVIHANIGRKADSIIERTVREDGQSAITNYEVVKDDGQYALVAIQLETGRTHQIRVHFSYIGYPLAGDDLYGGSLDKINRQALHSCELQFEHPETKEWLAFTSEIPDDMKKILSS</sequence>
<keyword evidence="3 6" id="KW-0413">Isomerase</keyword>
<evidence type="ECO:0000256" key="6">
    <source>
        <dbReference type="RuleBase" id="RU362028"/>
    </source>
</evidence>
<evidence type="ECO:0000256" key="1">
    <source>
        <dbReference type="ARBA" id="ARBA00000073"/>
    </source>
</evidence>
<dbReference type="RefSeq" id="WP_212919293.1">
    <property type="nucleotide sequence ID" value="NZ_BORP01000001.1"/>
</dbReference>